<proteinExistence type="predicted"/>
<evidence type="ECO:0000313" key="1">
    <source>
        <dbReference type="EMBL" id="KGN95848.1"/>
    </source>
</evidence>
<sequence length="64" mass="7887">MLYFQFVSSLFSIYLPSQKQPPFRNYWIARYSLYFFRCLSLVVYDKYAYLLNLNTFKITTLYKV</sequence>
<comment type="caution">
    <text evidence="1">The sequence shown here is derived from an EMBL/GenBank/DDBJ whole genome shotgun (WGS) entry which is preliminary data.</text>
</comment>
<name>A0AB34PGQ4_9PORP</name>
<evidence type="ECO:0000313" key="2">
    <source>
        <dbReference type="Proteomes" id="UP000030136"/>
    </source>
</evidence>
<dbReference type="Proteomes" id="UP000030136">
    <property type="component" value="Unassembled WGS sequence"/>
</dbReference>
<organism evidence="1 2">
    <name type="scientific">Porphyromonas crevioricanis</name>
    <dbReference type="NCBI Taxonomy" id="393921"/>
    <lineage>
        <taxon>Bacteria</taxon>
        <taxon>Pseudomonadati</taxon>
        <taxon>Bacteroidota</taxon>
        <taxon>Bacteroidia</taxon>
        <taxon>Bacteroidales</taxon>
        <taxon>Porphyromonadaceae</taxon>
        <taxon>Porphyromonas</taxon>
    </lineage>
</organism>
<gene>
    <name evidence="1" type="ORF">HQ38_02440</name>
</gene>
<dbReference type="EMBL" id="JQJC01000009">
    <property type="protein sequence ID" value="KGN95848.1"/>
    <property type="molecule type" value="Genomic_DNA"/>
</dbReference>
<dbReference type="AlphaFoldDB" id="A0AB34PGQ4"/>
<accession>A0AB34PGQ4</accession>
<protein>
    <submittedName>
        <fullName evidence="1">Uncharacterized protein</fullName>
    </submittedName>
</protein>
<reference evidence="1 2" key="1">
    <citation type="submission" date="2014-08" db="EMBL/GenBank/DDBJ databases">
        <title>Porphyromonas crevioricanis strain:COT-253_OH1447 Genome sequencing.</title>
        <authorList>
            <person name="Wallis C."/>
            <person name="Deusch O."/>
            <person name="O'Flynn C."/>
            <person name="Davis I."/>
            <person name="Jospin G."/>
            <person name="Darling A.E."/>
            <person name="Coil D.A."/>
            <person name="Alexiev A."/>
            <person name="Horsfall A."/>
            <person name="Kirkwood N."/>
            <person name="Harris S."/>
            <person name="Eisen J.A."/>
        </authorList>
    </citation>
    <scope>NUCLEOTIDE SEQUENCE [LARGE SCALE GENOMIC DNA]</scope>
    <source>
        <strain evidence="2">COT-253 OH1447</strain>
    </source>
</reference>